<feature type="transmembrane region" description="Helical" evidence="1">
    <location>
        <begin position="24"/>
        <end position="44"/>
    </location>
</feature>
<name>A0A8C6SRL9_9GOBI</name>
<feature type="transmembrane region" description="Helical" evidence="1">
    <location>
        <begin position="50"/>
        <end position="69"/>
    </location>
</feature>
<keyword evidence="1" id="KW-0812">Transmembrane</keyword>
<evidence type="ECO:0000256" key="1">
    <source>
        <dbReference type="SAM" id="Phobius"/>
    </source>
</evidence>
<dbReference type="Ensembl" id="ENSNMLT00000011542.1">
    <property type="protein sequence ID" value="ENSNMLP00000010205.1"/>
    <property type="gene ID" value="ENSNMLG00000007048.1"/>
</dbReference>
<sequence length="127" mass="14198">MADTPATSSDCMEKFKSYVTTPKGLVLAAEIVLCVIVNICYGASVFHVFSYVAIGGMIFAIIFFCVFMMELDKKFLRISWVWSGTTDVNIGNYYFIIKVSICFKSKCLPMLTNAKANVRVHIKANLI</sequence>
<proteinExistence type="predicted"/>
<evidence type="ECO:0000313" key="3">
    <source>
        <dbReference type="Proteomes" id="UP000694523"/>
    </source>
</evidence>
<evidence type="ECO:0008006" key="4">
    <source>
        <dbReference type="Google" id="ProtNLM"/>
    </source>
</evidence>
<dbReference type="Proteomes" id="UP000694523">
    <property type="component" value="Unplaced"/>
</dbReference>
<accession>A0A8C6SRL9</accession>
<keyword evidence="1" id="KW-0472">Membrane</keyword>
<evidence type="ECO:0000313" key="2">
    <source>
        <dbReference type="Ensembl" id="ENSNMLP00000010205.1"/>
    </source>
</evidence>
<reference evidence="2" key="1">
    <citation type="submission" date="2025-08" db="UniProtKB">
        <authorList>
            <consortium name="Ensembl"/>
        </authorList>
    </citation>
    <scope>IDENTIFICATION</scope>
</reference>
<organism evidence="2 3">
    <name type="scientific">Neogobius melanostomus</name>
    <name type="common">round goby</name>
    <dbReference type="NCBI Taxonomy" id="47308"/>
    <lineage>
        <taxon>Eukaryota</taxon>
        <taxon>Metazoa</taxon>
        <taxon>Chordata</taxon>
        <taxon>Craniata</taxon>
        <taxon>Vertebrata</taxon>
        <taxon>Euteleostomi</taxon>
        <taxon>Actinopterygii</taxon>
        <taxon>Neopterygii</taxon>
        <taxon>Teleostei</taxon>
        <taxon>Neoteleostei</taxon>
        <taxon>Acanthomorphata</taxon>
        <taxon>Gobiaria</taxon>
        <taxon>Gobiiformes</taxon>
        <taxon>Gobioidei</taxon>
        <taxon>Gobiidae</taxon>
        <taxon>Benthophilinae</taxon>
        <taxon>Neogobiini</taxon>
        <taxon>Neogobius</taxon>
    </lineage>
</organism>
<dbReference type="AlphaFoldDB" id="A0A8C6SRL9"/>
<reference evidence="2" key="2">
    <citation type="submission" date="2025-09" db="UniProtKB">
        <authorList>
            <consortium name="Ensembl"/>
        </authorList>
    </citation>
    <scope>IDENTIFICATION</scope>
</reference>
<keyword evidence="3" id="KW-1185">Reference proteome</keyword>
<protein>
    <recommendedName>
        <fullName evidence="4">MARVEL domain-containing protein</fullName>
    </recommendedName>
</protein>
<keyword evidence="1" id="KW-1133">Transmembrane helix</keyword>